<sequence length="151" mass="17070">MTSSGATKDKFYEDLHALLATVPKADTSSGLGDSNIRVGTGHATWKGVLGPHGLTGLNENDLILLCTCSEHCLILTNTLFCLPMCQKVTWMHPQSRHWHLLDYVLVQRRDQQDLLVTKALPGADGWNEHRIIISKMRLRLPPRRRLKVRDH</sequence>
<dbReference type="Gene3D" id="3.60.10.10">
    <property type="entry name" value="Endonuclease/exonuclease/phosphatase"/>
    <property type="match status" value="1"/>
</dbReference>
<dbReference type="OrthoDB" id="6131434at2759"/>
<protein>
    <submittedName>
        <fullName evidence="3">Endo/exonuclease/phosphatase domain-containing protein</fullName>
    </submittedName>
</protein>
<dbReference type="AlphaFoldDB" id="A0A183STP1"/>
<evidence type="ECO:0000313" key="2">
    <source>
        <dbReference type="Proteomes" id="UP000275846"/>
    </source>
</evidence>
<accession>A0A183STP1</accession>
<name>A0A183STP1_SCHSO</name>
<dbReference type="Proteomes" id="UP000275846">
    <property type="component" value="Unassembled WGS sequence"/>
</dbReference>
<reference evidence="1 2" key="2">
    <citation type="submission" date="2018-11" db="EMBL/GenBank/DDBJ databases">
        <authorList>
            <consortium name="Pathogen Informatics"/>
        </authorList>
    </citation>
    <scope>NUCLEOTIDE SEQUENCE [LARGE SCALE GENOMIC DNA]</scope>
    <source>
        <strain evidence="1 2">NST_G2</strain>
    </source>
</reference>
<dbReference type="EMBL" id="UYSU01034218">
    <property type="protein sequence ID" value="VDL93974.1"/>
    <property type="molecule type" value="Genomic_DNA"/>
</dbReference>
<reference evidence="3" key="1">
    <citation type="submission" date="2016-06" db="UniProtKB">
        <authorList>
            <consortium name="WormBaseParasite"/>
        </authorList>
    </citation>
    <scope>IDENTIFICATION</scope>
</reference>
<evidence type="ECO:0000313" key="3">
    <source>
        <dbReference type="WBParaSite" id="SSLN_0000787101-mRNA-1"/>
    </source>
</evidence>
<organism evidence="3">
    <name type="scientific">Schistocephalus solidus</name>
    <name type="common">Tapeworm</name>
    <dbReference type="NCBI Taxonomy" id="70667"/>
    <lineage>
        <taxon>Eukaryota</taxon>
        <taxon>Metazoa</taxon>
        <taxon>Spiralia</taxon>
        <taxon>Lophotrochozoa</taxon>
        <taxon>Platyhelminthes</taxon>
        <taxon>Cestoda</taxon>
        <taxon>Eucestoda</taxon>
        <taxon>Diphyllobothriidea</taxon>
        <taxon>Diphyllobothriidae</taxon>
        <taxon>Schistocephalus</taxon>
    </lineage>
</organism>
<proteinExistence type="predicted"/>
<dbReference type="InterPro" id="IPR036691">
    <property type="entry name" value="Endo/exonu/phosph_ase_sf"/>
</dbReference>
<evidence type="ECO:0000313" key="1">
    <source>
        <dbReference type="EMBL" id="VDL93974.1"/>
    </source>
</evidence>
<gene>
    <name evidence="1" type="ORF">SSLN_LOCUS7589</name>
</gene>
<keyword evidence="2" id="KW-1185">Reference proteome</keyword>
<dbReference type="WBParaSite" id="SSLN_0000787101-mRNA-1">
    <property type="protein sequence ID" value="SSLN_0000787101-mRNA-1"/>
    <property type="gene ID" value="SSLN_0000787101"/>
</dbReference>